<keyword evidence="1 6" id="KW-0479">Metal-binding</keyword>
<dbReference type="Gene3D" id="3.30.160.60">
    <property type="entry name" value="Classic Zinc Finger"/>
    <property type="match status" value="4"/>
</dbReference>
<dbReference type="SMART" id="SM00355">
    <property type="entry name" value="ZnF_C2H2"/>
    <property type="match status" value="9"/>
</dbReference>
<dbReference type="PROSITE" id="PS50157">
    <property type="entry name" value="ZINC_FINGER_C2H2_2"/>
    <property type="match status" value="7"/>
</dbReference>
<keyword evidence="2" id="KW-0677">Repeat</keyword>
<keyword evidence="3 5" id="KW-0863">Zinc-finger</keyword>
<dbReference type="InterPro" id="IPR012934">
    <property type="entry name" value="Znf_AD"/>
</dbReference>
<name>A0A0A1XIJ9_ZEUCU</name>
<dbReference type="Pfam" id="PF12874">
    <property type="entry name" value="zf-met"/>
    <property type="match status" value="2"/>
</dbReference>
<gene>
    <name evidence="10" type="primary">grau_15</name>
    <name evidence="10" type="ORF">g.28684</name>
</gene>
<dbReference type="AlphaFoldDB" id="A0A0A1XIJ9"/>
<keyword evidence="4 6" id="KW-0862">Zinc</keyword>
<feature type="binding site" evidence="6">
    <location>
        <position position="6"/>
    </location>
    <ligand>
        <name>Zn(2+)</name>
        <dbReference type="ChEBI" id="CHEBI:29105"/>
    </ligand>
</feature>
<evidence type="ECO:0000256" key="3">
    <source>
        <dbReference type="ARBA" id="ARBA00022771"/>
    </source>
</evidence>
<feature type="domain" description="C2H2-type" evidence="8">
    <location>
        <begin position="385"/>
        <end position="413"/>
    </location>
</feature>
<feature type="domain" description="C2H2-type" evidence="8">
    <location>
        <begin position="327"/>
        <end position="355"/>
    </location>
</feature>
<dbReference type="Pfam" id="PF07776">
    <property type="entry name" value="zf-AD"/>
    <property type="match status" value="1"/>
</dbReference>
<reference evidence="10" key="1">
    <citation type="submission" date="2014-11" db="EMBL/GenBank/DDBJ databases">
        <authorList>
            <person name="Geib S."/>
        </authorList>
    </citation>
    <scope>NUCLEOTIDE SEQUENCE</scope>
</reference>
<evidence type="ECO:0000256" key="4">
    <source>
        <dbReference type="ARBA" id="ARBA00022833"/>
    </source>
</evidence>
<dbReference type="Pfam" id="PF00096">
    <property type="entry name" value="zf-C2H2"/>
    <property type="match status" value="2"/>
</dbReference>
<protein>
    <submittedName>
        <fullName evidence="10">Transcription factor grauzone</fullName>
    </submittedName>
</protein>
<feature type="binding site" evidence="6">
    <location>
        <position position="51"/>
    </location>
    <ligand>
        <name>Zn(2+)</name>
        <dbReference type="ChEBI" id="CHEBI:29105"/>
    </ligand>
</feature>
<dbReference type="SUPFAM" id="SSF57716">
    <property type="entry name" value="Glucocorticoid receptor-like (DNA-binding domain)"/>
    <property type="match status" value="1"/>
</dbReference>
<dbReference type="Gene3D" id="3.40.1800.20">
    <property type="match status" value="1"/>
</dbReference>
<feature type="domain" description="C2H2-type" evidence="8">
    <location>
        <begin position="356"/>
        <end position="384"/>
    </location>
</feature>
<evidence type="ECO:0000313" key="10">
    <source>
        <dbReference type="EMBL" id="JAD10318.1"/>
    </source>
</evidence>
<feature type="binding site" evidence="6">
    <location>
        <position position="48"/>
    </location>
    <ligand>
        <name>Zn(2+)</name>
        <dbReference type="ChEBI" id="CHEBI:29105"/>
    </ligand>
</feature>
<dbReference type="InterPro" id="IPR013087">
    <property type="entry name" value="Znf_C2H2_type"/>
</dbReference>
<reference evidence="10" key="2">
    <citation type="journal article" date="2015" name="Gigascience">
        <title>Reconstructing a comprehensive transcriptome assembly of a white-pupal translocated strain of the pest fruit fly Bactrocera cucurbitae.</title>
        <authorList>
            <person name="Sim S.B."/>
            <person name="Calla B."/>
            <person name="Hall B."/>
            <person name="DeRego T."/>
            <person name="Geib S.M."/>
        </authorList>
    </citation>
    <scope>NUCLEOTIDE SEQUENCE</scope>
</reference>
<feature type="domain" description="C2H2-type" evidence="8">
    <location>
        <begin position="447"/>
        <end position="474"/>
    </location>
</feature>
<feature type="domain" description="C2H2-type" evidence="8">
    <location>
        <begin position="503"/>
        <end position="531"/>
    </location>
</feature>
<evidence type="ECO:0000256" key="5">
    <source>
        <dbReference type="PROSITE-ProRule" id="PRU00042"/>
    </source>
</evidence>
<feature type="domain" description="ZAD" evidence="9">
    <location>
        <begin position="1"/>
        <end position="75"/>
    </location>
</feature>
<evidence type="ECO:0000259" key="8">
    <source>
        <dbReference type="PROSITE" id="PS50157"/>
    </source>
</evidence>
<evidence type="ECO:0000256" key="2">
    <source>
        <dbReference type="ARBA" id="ARBA00022737"/>
    </source>
</evidence>
<feature type="domain" description="C2H2-type" evidence="8">
    <location>
        <begin position="296"/>
        <end position="324"/>
    </location>
</feature>
<sequence>MICRLCLEDSNNNFDIVSDHGETEIAKIIAKYFHIEVQREDFVSNKICAECWEYTSDFHKFWLNIDEKQKTLQTHIVCTQIKQDIDDFQLEDFLSADLKSPIDTKNNELREPEIDLVVHPMLSTDGLEFNAAELKDDDISMDRNSMPSPIPSYTDEVSEESVMELRSTQKRKYTKRASKQKKTDKESTDKNLRSKKSKGKNKSKDIADKINLKSKDKVDKKPDTKSLIRELDDFIAQNTQLTCCMCSVQLKDFTDLKKHFRQDHQCVGYIPCCNNRYRKRTLYVDHLKLHKDPDFFKCNLCNKQLASRNNYQNHMDSIHPDAESLLYPCKLCPRKFAKQYILDYHIKSSHTTEKKYICKTCNKGFINSAVLKQHEKAVHLNEYDSVCEVCGKCLKTAQNLLSHMEAIHNTEPRPEEQCKICLKWLKNARCVKKHMIIHRDEASGQEFKCPQCGMDKNTRHALAAHIRYHHSDKVYACTMCTREFKNPRALKEHESTHTGTHLYTCSFCPKTFRSHGNMHKHKVNNHSNEWVRKRSQPSEITKSLLNLIPPDGEQS</sequence>
<dbReference type="OrthoDB" id="3565419at2759"/>
<evidence type="ECO:0000256" key="1">
    <source>
        <dbReference type="ARBA" id="ARBA00022723"/>
    </source>
</evidence>
<dbReference type="GO" id="GO:0005634">
    <property type="term" value="C:nucleus"/>
    <property type="evidence" value="ECO:0007669"/>
    <property type="project" value="InterPro"/>
</dbReference>
<evidence type="ECO:0000259" key="9">
    <source>
        <dbReference type="PROSITE" id="PS51915"/>
    </source>
</evidence>
<feature type="region of interest" description="Disordered" evidence="7">
    <location>
        <begin position="138"/>
        <end position="209"/>
    </location>
</feature>
<dbReference type="SUPFAM" id="SSF57667">
    <property type="entry name" value="beta-beta-alpha zinc fingers"/>
    <property type="match status" value="4"/>
</dbReference>
<dbReference type="PANTHER" id="PTHR24379">
    <property type="entry name" value="KRAB AND ZINC FINGER DOMAIN-CONTAINING"/>
    <property type="match status" value="1"/>
</dbReference>
<feature type="domain" description="C2H2-type" evidence="8">
    <location>
        <begin position="475"/>
        <end position="502"/>
    </location>
</feature>
<dbReference type="SMART" id="SM00868">
    <property type="entry name" value="zf-AD"/>
    <property type="match status" value="1"/>
</dbReference>
<feature type="compositionally biased region" description="Basic residues" evidence="7">
    <location>
        <begin position="168"/>
        <end position="180"/>
    </location>
</feature>
<dbReference type="PROSITE" id="PS00028">
    <property type="entry name" value="ZINC_FINGER_C2H2_1"/>
    <property type="match status" value="8"/>
</dbReference>
<dbReference type="InterPro" id="IPR036236">
    <property type="entry name" value="Znf_C2H2_sf"/>
</dbReference>
<organism evidence="10">
    <name type="scientific">Zeugodacus cucurbitae</name>
    <name type="common">Melon fruit fly</name>
    <name type="synonym">Bactrocera cucurbitae</name>
    <dbReference type="NCBI Taxonomy" id="28588"/>
    <lineage>
        <taxon>Eukaryota</taxon>
        <taxon>Metazoa</taxon>
        <taxon>Ecdysozoa</taxon>
        <taxon>Arthropoda</taxon>
        <taxon>Hexapoda</taxon>
        <taxon>Insecta</taxon>
        <taxon>Pterygota</taxon>
        <taxon>Neoptera</taxon>
        <taxon>Endopterygota</taxon>
        <taxon>Diptera</taxon>
        <taxon>Brachycera</taxon>
        <taxon>Muscomorpha</taxon>
        <taxon>Tephritoidea</taxon>
        <taxon>Tephritidae</taxon>
        <taxon>Zeugodacus</taxon>
        <taxon>Zeugodacus</taxon>
    </lineage>
</organism>
<dbReference type="GO" id="GO:0008270">
    <property type="term" value="F:zinc ion binding"/>
    <property type="evidence" value="ECO:0007669"/>
    <property type="project" value="UniProtKB-UniRule"/>
</dbReference>
<dbReference type="GeneID" id="105217854"/>
<evidence type="ECO:0000256" key="6">
    <source>
        <dbReference type="PROSITE-ProRule" id="PRU01263"/>
    </source>
</evidence>
<evidence type="ECO:0000256" key="7">
    <source>
        <dbReference type="SAM" id="MobiDB-lite"/>
    </source>
</evidence>
<feature type="compositionally biased region" description="Basic and acidic residues" evidence="7">
    <location>
        <begin position="181"/>
        <end position="192"/>
    </location>
</feature>
<accession>A0A0A1XIJ9</accession>
<dbReference type="EMBL" id="GBXI01003974">
    <property type="protein sequence ID" value="JAD10318.1"/>
    <property type="molecule type" value="Transcribed_RNA"/>
</dbReference>
<proteinExistence type="predicted"/>
<dbReference type="PROSITE" id="PS51915">
    <property type="entry name" value="ZAD"/>
    <property type="match status" value="1"/>
</dbReference>
<dbReference type="PANTHER" id="PTHR24379:SF121">
    <property type="entry name" value="C2H2-TYPE DOMAIN-CONTAINING PROTEIN"/>
    <property type="match status" value="1"/>
</dbReference>
<feature type="binding site" evidence="6">
    <location>
        <position position="3"/>
    </location>
    <ligand>
        <name>Zn(2+)</name>
        <dbReference type="ChEBI" id="CHEBI:29105"/>
    </ligand>
</feature>